<evidence type="ECO:0000313" key="3">
    <source>
        <dbReference type="Proteomes" id="UP000277498"/>
    </source>
</evidence>
<reference evidence="2 3" key="1">
    <citation type="submission" date="2018-11" db="EMBL/GenBank/DDBJ databases">
        <authorList>
            <person name="Criscuolo A."/>
        </authorList>
    </citation>
    <scope>NUCLEOTIDE SEQUENCE [LARGE SCALE GENOMIC DNA]</scope>
    <source>
        <strain evidence="2">ACIP111625</strain>
    </source>
</reference>
<dbReference type="EMBL" id="UXAW01000091">
    <property type="protein sequence ID" value="VDC32290.1"/>
    <property type="molecule type" value="Genomic_DNA"/>
</dbReference>
<organism evidence="2 3">
    <name type="scientific">Pseudogemmobacter humi</name>
    <dbReference type="NCBI Taxonomy" id="2483812"/>
    <lineage>
        <taxon>Bacteria</taxon>
        <taxon>Pseudomonadati</taxon>
        <taxon>Pseudomonadota</taxon>
        <taxon>Alphaproteobacteria</taxon>
        <taxon>Rhodobacterales</taxon>
        <taxon>Paracoccaceae</taxon>
        <taxon>Pseudogemmobacter</taxon>
    </lineage>
</organism>
<accession>A0A3P5XKN5</accession>
<sequence>MKLLDPHHPFFDRAPARWLTALLPLIWAGVEFWMGQPLWGGVFLAAGLYAGYMLFVVRPRGDR</sequence>
<keyword evidence="1" id="KW-0812">Transmembrane</keyword>
<keyword evidence="1" id="KW-0472">Membrane</keyword>
<feature type="transmembrane region" description="Helical" evidence="1">
    <location>
        <begin position="38"/>
        <end position="57"/>
    </location>
</feature>
<protein>
    <recommendedName>
        <fullName evidence="4">DUF3329 domain-containing protein</fullName>
    </recommendedName>
</protein>
<dbReference type="Proteomes" id="UP000277498">
    <property type="component" value="Unassembled WGS sequence"/>
</dbReference>
<evidence type="ECO:0000256" key="1">
    <source>
        <dbReference type="SAM" id="Phobius"/>
    </source>
</evidence>
<keyword evidence="3" id="KW-1185">Reference proteome</keyword>
<proteinExistence type="predicted"/>
<evidence type="ECO:0000313" key="2">
    <source>
        <dbReference type="EMBL" id="VDC32290.1"/>
    </source>
</evidence>
<dbReference type="OrthoDB" id="7362327at2"/>
<keyword evidence="1" id="KW-1133">Transmembrane helix</keyword>
<evidence type="ECO:0008006" key="4">
    <source>
        <dbReference type="Google" id="ProtNLM"/>
    </source>
</evidence>
<name>A0A3P5XKN5_9RHOB</name>
<dbReference type="RefSeq" id="WP_124088067.1">
    <property type="nucleotide sequence ID" value="NZ_UXAW01000091.1"/>
</dbReference>
<gene>
    <name evidence="2" type="ORF">XINFAN_03361</name>
</gene>
<dbReference type="AlphaFoldDB" id="A0A3P5XKN5"/>